<dbReference type="Proteomes" id="UP001420932">
    <property type="component" value="Unassembled WGS sequence"/>
</dbReference>
<keyword evidence="3" id="KW-1185">Reference proteome</keyword>
<evidence type="ECO:0000313" key="2">
    <source>
        <dbReference type="EMBL" id="KAK9161045.1"/>
    </source>
</evidence>
<sequence>MRNENKGALPFRRRLRSERNKERKHIKVEPKPMESPLPKKQRGSYLASSRKGKEVVTLNNLLDLMGYRTEEAVLAYQNNHSTSVVFDEVTRRRVEKVPKIGEGVMGDVINEEEDKLSGGEPVCILDVDSEAEGLKINDAFTKGGGDVSAGLQTVHKEMDSLLKRASEVAQKMKSSRWITKEFVDRIDPMVDEVRRGIA</sequence>
<comment type="caution">
    <text evidence="2">The sequence shown here is derived from an EMBL/GenBank/DDBJ whole genome shotgun (WGS) entry which is preliminary data.</text>
</comment>
<dbReference type="AlphaFoldDB" id="A0AAP0KZF3"/>
<protein>
    <submittedName>
        <fullName evidence="2">Uncharacterized protein</fullName>
    </submittedName>
</protein>
<feature type="region of interest" description="Disordered" evidence="1">
    <location>
        <begin position="1"/>
        <end position="49"/>
    </location>
</feature>
<name>A0AAP0KZF3_9MAGN</name>
<evidence type="ECO:0000256" key="1">
    <source>
        <dbReference type="SAM" id="MobiDB-lite"/>
    </source>
</evidence>
<dbReference type="EMBL" id="JBBNAF010000003">
    <property type="protein sequence ID" value="KAK9161045.1"/>
    <property type="molecule type" value="Genomic_DNA"/>
</dbReference>
<evidence type="ECO:0000313" key="3">
    <source>
        <dbReference type="Proteomes" id="UP001420932"/>
    </source>
</evidence>
<proteinExistence type="predicted"/>
<organism evidence="2 3">
    <name type="scientific">Stephania yunnanensis</name>
    <dbReference type="NCBI Taxonomy" id="152371"/>
    <lineage>
        <taxon>Eukaryota</taxon>
        <taxon>Viridiplantae</taxon>
        <taxon>Streptophyta</taxon>
        <taxon>Embryophyta</taxon>
        <taxon>Tracheophyta</taxon>
        <taxon>Spermatophyta</taxon>
        <taxon>Magnoliopsida</taxon>
        <taxon>Ranunculales</taxon>
        <taxon>Menispermaceae</taxon>
        <taxon>Menispermoideae</taxon>
        <taxon>Cissampelideae</taxon>
        <taxon>Stephania</taxon>
    </lineage>
</organism>
<gene>
    <name evidence="2" type="ORF">Syun_007386</name>
</gene>
<accession>A0AAP0KZF3</accession>
<reference evidence="2 3" key="1">
    <citation type="submission" date="2024-01" db="EMBL/GenBank/DDBJ databases">
        <title>Genome assemblies of Stephania.</title>
        <authorList>
            <person name="Yang L."/>
        </authorList>
    </citation>
    <scope>NUCLEOTIDE SEQUENCE [LARGE SCALE GENOMIC DNA]</scope>
    <source>
        <strain evidence="2">YNDBR</strain>
        <tissue evidence="2">Leaf</tissue>
    </source>
</reference>
<feature type="compositionally biased region" description="Basic and acidic residues" evidence="1">
    <location>
        <begin position="17"/>
        <end position="32"/>
    </location>
</feature>